<dbReference type="Gene3D" id="1.10.287.1100">
    <property type="entry name" value="Sporulation inhibitor A"/>
    <property type="match status" value="1"/>
</dbReference>
<evidence type="ECO:0000313" key="2">
    <source>
        <dbReference type="Proteomes" id="UP000653578"/>
    </source>
</evidence>
<comment type="caution">
    <text evidence="1">The sequence shown here is derived from an EMBL/GenBank/DDBJ whole genome shotgun (WGS) entry which is preliminary data.</text>
</comment>
<sequence length="49" mass="5763">MNLSDDALLSAYKDALIMNLDEEFIELLEKELINRGITFIRPSKEEKEY</sequence>
<name>A0ABX1XIQ1_9BACL</name>
<dbReference type="GO" id="GO:0004860">
    <property type="term" value="F:protein kinase inhibitor activity"/>
    <property type="evidence" value="ECO:0007669"/>
    <property type="project" value="UniProtKB-KW"/>
</dbReference>
<evidence type="ECO:0000313" key="1">
    <source>
        <dbReference type="EMBL" id="NOU68407.1"/>
    </source>
</evidence>
<gene>
    <name evidence="1" type="ORF">GC096_30735</name>
</gene>
<organism evidence="1 2">
    <name type="scientific">Paenibacillus plantarum</name>
    <dbReference type="NCBI Taxonomy" id="2654975"/>
    <lineage>
        <taxon>Bacteria</taxon>
        <taxon>Bacillati</taxon>
        <taxon>Bacillota</taxon>
        <taxon>Bacilli</taxon>
        <taxon>Bacillales</taxon>
        <taxon>Paenibacillaceae</taxon>
        <taxon>Paenibacillus</taxon>
    </lineage>
</organism>
<keyword evidence="2" id="KW-1185">Reference proteome</keyword>
<accession>A0ABX1XIQ1</accession>
<dbReference type="InterPro" id="IPR036916">
    <property type="entry name" value="Sda_sf"/>
</dbReference>
<proteinExistence type="predicted"/>
<dbReference type="EMBL" id="WHNY01000075">
    <property type="protein sequence ID" value="NOU68407.1"/>
    <property type="molecule type" value="Genomic_DNA"/>
</dbReference>
<dbReference type="SUPFAM" id="SSF100985">
    <property type="entry name" value="Sporulation inhibitor Sda"/>
    <property type="match status" value="1"/>
</dbReference>
<dbReference type="Proteomes" id="UP000653578">
    <property type="component" value="Unassembled WGS sequence"/>
</dbReference>
<dbReference type="InterPro" id="IPR015064">
    <property type="entry name" value="Sda"/>
</dbReference>
<protein>
    <submittedName>
        <fullName evidence="1">Sporulation histidine kinase inhibitor Sda</fullName>
    </submittedName>
</protein>
<reference evidence="1 2" key="1">
    <citation type="submission" date="2019-10" db="EMBL/GenBank/DDBJ databases">
        <title>Description of Paenibacillus humi sp. nov.</title>
        <authorList>
            <person name="Carlier A."/>
            <person name="Qi S."/>
        </authorList>
    </citation>
    <scope>NUCLEOTIDE SEQUENCE [LARGE SCALE GENOMIC DNA]</scope>
    <source>
        <strain evidence="1 2">LMG 31461</strain>
    </source>
</reference>
<dbReference type="Pfam" id="PF08970">
    <property type="entry name" value="Sda"/>
    <property type="match status" value="1"/>
</dbReference>
<keyword evidence="1" id="KW-0649">Protein kinase inhibitor</keyword>